<dbReference type="EMBL" id="JAQHRD010000010">
    <property type="protein sequence ID" value="KAJ6437761.1"/>
    <property type="molecule type" value="Genomic_DNA"/>
</dbReference>
<feature type="region of interest" description="Disordered" evidence="1">
    <location>
        <begin position="187"/>
        <end position="223"/>
    </location>
</feature>
<accession>A0AB34FG04</accession>
<dbReference type="Proteomes" id="UP001163105">
    <property type="component" value="Unassembled WGS sequence"/>
</dbReference>
<organism evidence="2 3">
    <name type="scientific">Purpureocillium lavendulum</name>
    <dbReference type="NCBI Taxonomy" id="1247861"/>
    <lineage>
        <taxon>Eukaryota</taxon>
        <taxon>Fungi</taxon>
        <taxon>Dikarya</taxon>
        <taxon>Ascomycota</taxon>
        <taxon>Pezizomycotina</taxon>
        <taxon>Sordariomycetes</taxon>
        <taxon>Hypocreomycetidae</taxon>
        <taxon>Hypocreales</taxon>
        <taxon>Ophiocordycipitaceae</taxon>
        <taxon>Purpureocillium</taxon>
    </lineage>
</organism>
<proteinExistence type="predicted"/>
<reference evidence="2" key="1">
    <citation type="submission" date="2023-01" db="EMBL/GenBank/DDBJ databases">
        <title>The growth and conidiation of Purpureocillium lavendulum are regulated by nitrogen source and histone H3K14 acetylation.</title>
        <authorList>
            <person name="Tang P."/>
            <person name="Han J."/>
            <person name="Zhang C."/>
            <person name="Tang P."/>
            <person name="Qi F."/>
            <person name="Zhang K."/>
            <person name="Liang L."/>
        </authorList>
    </citation>
    <scope>NUCLEOTIDE SEQUENCE</scope>
    <source>
        <strain evidence="2">YMF1.00683</strain>
    </source>
</reference>
<name>A0AB34FG04_9HYPO</name>
<evidence type="ECO:0000313" key="2">
    <source>
        <dbReference type="EMBL" id="KAJ6437761.1"/>
    </source>
</evidence>
<comment type="caution">
    <text evidence="2">The sequence shown here is derived from an EMBL/GenBank/DDBJ whole genome shotgun (WGS) entry which is preliminary data.</text>
</comment>
<protein>
    <submittedName>
        <fullName evidence="2">Uncharacterized protein</fullName>
    </submittedName>
</protein>
<evidence type="ECO:0000256" key="1">
    <source>
        <dbReference type="SAM" id="MobiDB-lite"/>
    </source>
</evidence>
<keyword evidence="3" id="KW-1185">Reference proteome</keyword>
<feature type="region of interest" description="Disordered" evidence="1">
    <location>
        <begin position="1316"/>
        <end position="1339"/>
    </location>
</feature>
<sequence>MHPLCEDGPHGGRVVDARPAAERGVADDAIDPGQAHALEHLAGAAVLDGRLGAARVAQLAVDEAGGKVAHAPEVAKIEHQAEGVDAGERVARVDVVGPSAGAQPQRGIGGSAGSIGADVVHGLEALGGRARRRDEDEVRGQGPLGEELVDEAAAAVRDRQGLQRFRLGLAYLLEPVMRTKSWSWAGTASHGAAGDEAPDCASATMSAGSRGSMMPPMQRRGSLPLERLPDSRQDQVLGLLDALLASHDLNGLVLGLVTRHLDAASALLPDRVDLASVRPDDVAVASGVVLLRLIKGPLDHLLGLGHALGRASQHPRDVTLLVRSRAHHLPRVRIRRGIRVVGDERQRRVGGPSRRARLGRHLLASVVHRHLVVVAQLPEQLPVVGHGVVHTTRDLHRLTLLLLDDASDVLLGLSHVLGPARHLDARLALALSGHVDAHRELRLHLALDVAAATNQRPVVVHGHLHDLGDLALALGHNLLDALDDVLHHLGTALHLDGVAIGVLLGELNRPGEAAPVIRAAGPDNNLAEGLVVLLVDVDGLHDGVVKDGPLLLENLTGLGDLRGCALDDNLNNLRVAVRGHVNARARRLAQLVERGATLANQGANLLLLDRHRGRHGVLFEILVQREDLVAGLVSTLLGAANDDLVGGLLAAGLAGLADGVGVGLVVGSALGRPREEDEHLVAVLQAVDLTALRSNQLPMELGVDLEDMRRLIGERAAEGLDVRASCLGLSLGSLELHLAVLNLNLHVEAVTQLLDVAATLADQVVGELLRELERQREAALLLLLLGLLNECLGLGRQRLDCRGRAAKRDCRTDLGHADGDLLGRATLLLLLDEASKLLMELGRHIQRRARERLLLVEQVKDVLARVFDALLEGLDLGIRRLRARDLVGAVGGVRAFKDEKDGGLGLRRVGYDDVHAIVLLDAGRHVVAEMLMEERLPRQGAVLGKRRVDMCVVELLEALNLAALTQVPSNARGVGGGSARGGPVEPRDVNVGHLHAHGEVHGMFQTSLDAVRRANDGDHIIVLLRRQQDGAARLGEEVISWHATVANNELVTAALNGQLLGLKVLLELSGTPLNFGLHLLHGGAVSGELDVVIVGTGGVEHRPLTWGGGDRRGDAREGLVRRDADLDAILVLERLGDGIGGSGEEGVEGGGDAADLGLHIGGPFAGNLEDLVARRGRGQGIALNHNIDSGVVIVFVHGPAVVGSGKLNTGTSLLLERLDHGAALADDMGPRDPLTDRRAYPESNLRHQVLEGLLSDLLRTSGVEAQAAIGGRGHGNIGPRLAVDVLEGIGNGSLQLSTGQDKGGIEGDRLDVAAGDEHGRGAGLRRGRGARGRGRGTRSAVGGRGAIRLAVGAALGTPDGGDVGTLALGGTELREQLMRLGVEGGLGLRLLLLAGGLCAHGGGPRARRVVGSLRSRAFLVGDVLDGDSVWSFGVLLEELLGGGFLAAVGEVGRGRGVGSHAEDGWGADRA</sequence>
<feature type="compositionally biased region" description="Basic residues" evidence="1">
    <location>
        <begin position="1323"/>
        <end position="1336"/>
    </location>
</feature>
<gene>
    <name evidence="2" type="ORF">O9K51_09589</name>
</gene>
<evidence type="ECO:0000313" key="3">
    <source>
        <dbReference type="Proteomes" id="UP001163105"/>
    </source>
</evidence>